<feature type="domain" description="Serpin" evidence="5">
    <location>
        <begin position="1"/>
        <end position="285"/>
    </location>
</feature>
<evidence type="ECO:0000256" key="4">
    <source>
        <dbReference type="RuleBase" id="RU000411"/>
    </source>
</evidence>
<dbReference type="InterPro" id="IPR023795">
    <property type="entry name" value="Serpin_CS"/>
</dbReference>
<organism evidence="6 7">
    <name type="scientific">Cordylochernes scorpioides</name>
    <dbReference type="NCBI Taxonomy" id="51811"/>
    <lineage>
        <taxon>Eukaryota</taxon>
        <taxon>Metazoa</taxon>
        <taxon>Ecdysozoa</taxon>
        <taxon>Arthropoda</taxon>
        <taxon>Chelicerata</taxon>
        <taxon>Arachnida</taxon>
        <taxon>Pseudoscorpiones</taxon>
        <taxon>Cheliferoidea</taxon>
        <taxon>Chernetidae</taxon>
        <taxon>Cordylochernes</taxon>
    </lineage>
</organism>
<dbReference type="InterPro" id="IPR036186">
    <property type="entry name" value="Serpin_sf"/>
</dbReference>
<reference evidence="6 7" key="1">
    <citation type="submission" date="2022-01" db="EMBL/GenBank/DDBJ databases">
        <title>A chromosomal length assembly of Cordylochernes scorpioides.</title>
        <authorList>
            <person name="Zeh D."/>
            <person name="Zeh J."/>
        </authorList>
    </citation>
    <scope>NUCLEOTIDE SEQUENCE [LARGE SCALE GENOMIC DNA]</scope>
    <source>
        <strain evidence="6">IN4F17</strain>
        <tissue evidence="6">Whole Body</tissue>
    </source>
</reference>
<evidence type="ECO:0000256" key="3">
    <source>
        <dbReference type="ARBA" id="ARBA00022900"/>
    </source>
</evidence>
<dbReference type="CDD" id="cd00172">
    <property type="entry name" value="serpin"/>
    <property type="match status" value="1"/>
</dbReference>
<dbReference type="InterPro" id="IPR042185">
    <property type="entry name" value="Serpin_sf_2"/>
</dbReference>
<proteinExistence type="inferred from homology"/>
<comment type="similarity">
    <text evidence="1 4">Belongs to the serpin family.</text>
</comment>
<dbReference type="InterPro" id="IPR042178">
    <property type="entry name" value="Serpin_sf_1"/>
</dbReference>
<dbReference type="Gene3D" id="3.30.497.10">
    <property type="entry name" value="Antithrombin, subunit I, domain 2"/>
    <property type="match status" value="2"/>
</dbReference>
<dbReference type="PANTHER" id="PTHR11461">
    <property type="entry name" value="SERINE PROTEASE INHIBITOR, SERPIN"/>
    <property type="match status" value="1"/>
</dbReference>
<dbReference type="PROSITE" id="PS00284">
    <property type="entry name" value="SERPIN"/>
    <property type="match status" value="1"/>
</dbReference>
<keyword evidence="2" id="KW-0646">Protease inhibitor</keyword>
<protein>
    <recommendedName>
        <fullName evidence="5">Serpin domain-containing protein</fullName>
    </recommendedName>
</protein>
<keyword evidence="3" id="KW-0722">Serine protease inhibitor</keyword>
<evidence type="ECO:0000313" key="6">
    <source>
        <dbReference type="EMBL" id="UYV79079.1"/>
    </source>
</evidence>
<evidence type="ECO:0000256" key="1">
    <source>
        <dbReference type="ARBA" id="ARBA00009500"/>
    </source>
</evidence>
<dbReference type="SMART" id="SM00093">
    <property type="entry name" value="SERPIN"/>
    <property type="match status" value="1"/>
</dbReference>
<name>A0ABY6LD08_9ARAC</name>
<dbReference type="InterPro" id="IPR023796">
    <property type="entry name" value="Serpin_dom"/>
</dbReference>
<dbReference type="InterPro" id="IPR000215">
    <property type="entry name" value="Serpin_fam"/>
</dbReference>
<keyword evidence="7" id="KW-1185">Reference proteome</keyword>
<dbReference type="EMBL" id="CP092879">
    <property type="protein sequence ID" value="UYV79079.1"/>
    <property type="molecule type" value="Genomic_DNA"/>
</dbReference>
<accession>A0ABY6LD08</accession>
<dbReference type="PANTHER" id="PTHR11461:SF211">
    <property type="entry name" value="GH10112P-RELATED"/>
    <property type="match status" value="1"/>
</dbReference>
<evidence type="ECO:0000256" key="2">
    <source>
        <dbReference type="ARBA" id="ARBA00022690"/>
    </source>
</evidence>
<dbReference type="SUPFAM" id="SSF56574">
    <property type="entry name" value="Serpins"/>
    <property type="match status" value="1"/>
</dbReference>
<dbReference type="Gene3D" id="2.30.39.10">
    <property type="entry name" value="Alpha-1-antitrypsin, domain 1"/>
    <property type="match status" value="1"/>
</dbReference>
<dbReference type="Proteomes" id="UP001235939">
    <property type="component" value="Chromosome 17"/>
</dbReference>
<gene>
    <name evidence="6" type="ORF">LAZ67_17001043</name>
</gene>
<evidence type="ECO:0000259" key="5">
    <source>
        <dbReference type="SMART" id="SM00093"/>
    </source>
</evidence>
<sequence length="290" mass="34667">MIYGAARGQTARDIERTLGYDDIQDVHQYYKDFYQQNNDYNWAYGVYVDQDYSIQESYQRLIQSYYQSPVSKVDFDNGEEVRREINEMLYYLSAAYYGGSLKYHSGQTYTGQFYNYGDRDSQVKYWTLKGPIYYYYSQDYKAVRIPYYDNEYLSLMVVVPERYEGLDQLKEYFSYKTYSHIWSQMYQEDVEVQIPEFKLDYYQPLSDVLQHAGFQDIFREGADFSGMSGELYVSQVGHRAYFEMEEPSSDYSPHHHSSSGRTVKVDRPFVFYVVDHRTGMIYYSGYFSQF</sequence>
<evidence type="ECO:0000313" key="7">
    <source>
        <dbReference type="Proteomes" id="UP001235939"/>
    </source>
</evidence>
<dbReference type="Pfam" id="PF00079">
    <property type="entry name" value="Serpin"/>
    <property type="match status" value="2"/>
</dbReference>